<dbReference type="EMBL" id="HG677568">
    <property type="protein sequence ID" value="CDJ44746.1"/>
    <property type="molecule type" value="Genomic_DNA"/>
</dbReference>
<dbReference type="Proteomes" id="UP000030747">
    <property type="component" value="Unassembled WGS sequence"/>
</dbReference>
<dbReference type="SUPFAM" id="SSF56988">
    <property type="entry name" value="Anthrax protective antigen"/>
    <property type="match status" value="1"/>
</dbReference>
<organism evidence="3 4">
    <name type="scientific">Eimeria tenella</name>
    <name type="common">Coccidian parasite</name>
    <dbReference type="NCBI Taxonomy" id="5802"/>
    <lineage>
        <taxon>Eukaryota</taxon>
        <taxon>Sar</taxon>
        <taxon>Alveolata</taxon>
        <taxon>Apicomplexa</taxon>
        <taxon>Conoidasida</taxon>
        <taxon>Coccidia</taxon>
        <taxon>Eucoccidiorida</taxon>
        <taxon>Eimeriorina</taxon>
        <taxon>Eimeriidae</taxon>
        <taxon>Eimeria</taxon>
    </lineage>
</organism>
<keyword evidence="4" id="KW-1185">Reference proteome</keyword>
<name>U6L3J9_EIMTE</name>
<keyword evidence="1" id="KW-0732">Signal</keyword>
<gene>
    <name evidence="3" type="ORF">ETH_00004390</name>
</gene>
<dbReference type="GeneID" id="25250086"/>
<dbReference type="AlphaFoldDB" id="U6L3J9"/>
<sequence length="395" mass="42042">MSLKVLLISLFLGAFRTKGSRAQEAGYDRKALQSLTEFRQLHRKTVDGRLCAAAFVQDGRTYTDCTAVRNPEGVSGRHCKKENRRNEDRCCIFSGPGRAAAGDAAEARAGKWDLPQQQQRLLLQRHAQLCVAASAAAERMQSVQEILGGAPRALEELRGELSKLQLLQGMSSNLAAAAARDESAGSSSSSKLSCGGEFEFSFEFLAKSHFAACSAARPGPDGLRATIYSNAAFGGPPAGFQDFPLIDFKAQGLNPFWGAPQGAPLGAPLEAFSVRWEGFLQTQVSETFRIFTVADCGARVFLEDSPILVDRMPIPQPAAAAAAAAAAEPEKLLLPLPPASFTGVTKVFSSPQARMMLGWTSATVPEQPIPAANFFQSASPPLLKLGGLPGGPFDL</sequence>
<accession>U6L3J9</accession>
<dbReference type="OrthoDB" id="329401at2759"/>
<dbReference type="RefSeq" id="XP_013235494.1">
    <property type="nucleotide sequence ID" value="XM_013380040.1"/>
</dbReference>
<reference evidence="3" key="1">
    <citation type="submission" date="2013-10" db="EMBL/GenBank/DDBJ databases">
        <title>Genomic analysis of the causative agents of coccidiosis in chickens.</title>
        <authorList>
            <person name="Reid A.J."/>
            <person name="Blake D."/>
            <person name="Billington K."/>
            <person name="Browne H."/>
            <person name="Dunn M."/>
            <person name="Hung S."/>
            <person name="Kawahara F."/>
            <person name="Miranda-Saavedra D."/>
            <person name="Mourier T."/>
            <person name="Nagra H."/>
            <person name="Otto T.D."/>
            <person name="Rawlings N."/>
            <person name="Sanchez A."/>
            <person name="Sanders M."/>
            <person name="Subramaniam C."/>
            <person name="Tay Y."/>
            <person name="Dear P."/>
            <person name="Doerig C."/>
            <person name="Gruber A."/>
            <person name="Parkinson J."/>
            <person name="Shirley M."/>
            <person name="Wan K.L."/>
            <person name="Berriman M."/>
            <person name="Tomley F."/>
            <person name="Pain A."/>
        </authorList>
    </citation>
    <scope>NUCLEOTIDE SEQUENCE [LARGE SCALE GENOMIC DNA]</scope>
    <source>
        <strain evidence="3">Houghton</strain>
    </source>
</reference>
<evidence type="ECO:0000256" key="1">
    <source>
        <dbReference type="SAM" id="SignalP"/>
    </source>
</evidence>
<dbReference type="InterPro" id="IPR037524">
    <property type="entry name" value="PA14/GLEYA"/>
</dbReference>
<feature type="domain" description="PA14" evidence="2">
    <location>
        <begin position="218"/>
        <end position="373"/>
    </location>
</feature>
<evidence type="ECO:0000259" key="2">
    <source>
        <dbReference type="PROSITE" id="PS51820"/>
    </source>
</evidence>
<evidence type="ECO:0000313" key="3">
    <source>
        <dbReference type="EMBL" id="CDJ44746.1"/>
    </source>
</evidence>
<protein>
    <recommendedName>
        <fullName evidence="2">PA14 domain-containing protein</fullName>
    </recommendedName>
</protein>
<proteinExistence type="predicted"/>
<dbReference type="VEuPathDB" id="ToxoDB:ETH_00004390"/>
<feature type="signal peptide" evidence="1">
    <location>
        <begin position="1"/>
        <end position="22"/>
    </location>
</feature>
<dbReference type="PROSITE" id="PS51820">
    <property type="entry name" value="PA14"/>
    <property type="match status" value="1"/>
</dbReference>
<dbReference type="Pfam" id="PF07691">
    <property type="entry name" value="PA14"/>
    <property type="match status" value="1"/>
</dbReference>
<feature type="chain" id="PRO_5004674026" description="PA14 domain-containing protein" evidence="1">
    <location>
        <begin position="23"/>
        <end position="395"/>
    </location>
</feature>
<dbReference type="InterPro" id="IPR011658">
    <property type="entry name" value="PA14_dom"/>
</dbReference>
<dbReference type="VEuPathDB" id="ToxoDB:ETH2_0310100"/>
<evidence type="ECO:0000313" key="4">
    <source>
        <dbReference type="Proteomes" id="UP000030747"/>
    </source>
</evidence>
<reference evidence="3" key="2">
    <citation type="submission" date="2013-10" db="EMBL/GenBank/DDBJ databases">
        <authorList>
            <person name="Aslett M."/>
        </authorList>
    </citation>
    <scope>NUCLEOTIDE SEQUENCE [LARGE SCALE GENOMIC DNA]</scope>
    <source>
        <strain evidence="3">Houghton</strain>
    </source>
</reference>